<evidence type="ECO:0000313" key="3">
    <source>
        <dbReference type="Proteomes" id="UP000623678"/>
    </source>
</evidence>
<dbReference type="AlphaFoldDB" id="A0A926IIC2"/>
<dbReference type="EMBL" id="JACRTD010000005">
    <property type="protein sequence ID" value="MBC8585538.1"/>
    <property type="molecule type" value="Genomic_DNA"/>
</dbReference>
<gene>
    <name evidence="2" type="ORF">H8705_08075</name>
</gene>
<dbReference type="InterPro" id="IPR013096">
    <property type="entry name" value="Cupin_2"/>
</dbReference>
<feature type="domain" description="Cupin type-2" evidence="1">
    <location>
        <begin position="173"/>
        <end position="221"/>
    </location>
</feature>
<proteinExistence type="predicted"/>
<dbReference type="Gene3D" id="2.60.120.10">
    <property type="entry name" value="Jelly Rolls"/>
    <property type="match status" value="1"/>
</dbReference>
<evidence type="ECO:0000313" key="2">
    <source>
        <dbReference type="EMBL" id="MBC8585538.1"/>
    </source>
</evidence>
<name>A0A926IIC2_9FIRM</name>
<protein>
    <submittedName>
        <fullName evidence="2">Cupin domain-containing protein</fullName>
    </submittedName>
</protein>
<accession>A0A926IIC2</accession>
<dbReference type="Pfam" id="PF07883">
    <property type="entry name" value="Cupin_2"/>
    <property type="match status" value="1"/>
</dbReference>
<organism evidence="2 3">
    <name type="scientific">Youxingia wuxianensis</name>
    <dbReference type="NCBI Taxonomy" id="2763678"/>
    <lineage>
        <taxon>Bacteria</taxon>
        <taxon>Bacillati</taxon>
        <taxon>Bacillota</taxon>
        <taxon>Clostridia</taxon>
        <taxon>Eubacteriales</taxon>
        <taxon>Oscillospiraceae</taxon>
        <taxon>Youxingia</taxon>
    </lineage>
</organism>
<evidence type="ECO:0000259" key="1">
    <source>
        <dbReference type="Pfam" id="PF07883"/>
    </source>
</evidence>
<dbReference type="RefSeq" id="WP_262395325.1">
    <property type="nucleotide sequence ID" value="NZ_JACRTD010000005.1"/>
</dbReference>
<comment type="caution">
    <text evidence="2">The sequence shown here is derived from an EMBL/GenBank/DDBJ whole genome shotgun (WGS) entry which is preliminary data.</text>
</comment>
<dbReference type="CDD" id="cd02208">
    <property type="entry name" value="cupin_RmlC-like"/>
    <property type="match status" value="1"/>
</dbReference>
<reference evidence="2" key="1">
    <citation type="submission" date="2020-08" db="EMBL/GenBank/DDBJ databases">
        <title>Genome public.</title>
        <authorList>
            <person name="Liu C."/>
            <person name="Sun Q."/>
        </authorList>
    </citation>
    <scope>NUCLEOTIDE SEQUENCE</scope>
    <source>
        <strain evidence="2">NSJ-64</strain>
    </source>
</reference>
<dbReference type="SUPFAM" id="SSF51182">
    <property type="entry name" value="RmlC-like cupins"/>
    <property type="match status" value="1"/>
</dbReference>
<sequence>MKKTVVSRRKDLSPKFENGLSRTEILAGSYDQVKLNYCVMEDKTSWKPELYKFEDKCQIFIFVKGTGYITTSQRAYNITEAAVFVPKFDTDDFVIYAGKDLEFVQIIATMGKYDQLAIKAGAITLPRFRLMSEGWTYDEDFKAPGTQSCSLVEHRSLGRFSVGATFGKGPSCNGTHTHPDLEQWYFVLPGSRFTYTSEGDTVVMEEGDVSYTGHGVPHSSESFAGEQLDYIWFELCEDGYPNELPEDVWPMK</sequence>
<dbReference type="InterPro" id="IPR014710">
    <property type="entry name" value="RmlC-like_jellyroll"/>
</dbReference>
<dbReference type="InterPro" id="IPR011051">
    <property type="entry name" value="RmlC_Cupin_sf"/>
</dbReference>
<dbReference type="Proteomes" id="UP000623678">
    <property type="component" value="Unassembled WGS sequence"/>
</dbReference>
<keyword evidence="3" id="KW-1185">Reference proteome</keyword>